<dbReference type="GO" id="GO:0005975">
    <property type="term" value="P:carbohydrate metabolic process"/>
    <property type="evidence" value="ECO:0007669"/>
    <property type="project" value="InterPro"/>
</dbReference>
<dbReference type="InterPro" id="IPR011071">
    <property type="entry name" value="Lyase_8-like_C"/>
</dbReference>
<dbReference type="SMART" id="SM00635">
    <property type="entry name" value="BID_2"/>
    <property type="match status" value="1"/>
</dbReference>
<feature type="signal peptide" evidence="2">
    <location>
        <begin position="1"/>
        <end position="25"/>
    </location>
</feature>
<feature type="region of interest" description="Disordered" evidence="1">
    <location>
        <begin position="38"/>
        <end position="70"/>
    </location>
</feature>
<dbReference type="CDD" id="cd00063">
    <property type="entry name" value="FN3"/>
    <property type="match status" value="1"/>
</dbReference>
<evidence type="ECO:0000256" key="2">
    <source>
        <dbReference type="SAM" id="SignalP"/>
    </source>
</evidence>
<dbReference type="SUPFAM" id="SSF49265">
    <property type="entry name" value="Fibronectin type III"/>
    <property type="match status" value="1"/>
</dbReference>
<keyword evidence="2" id="KW-0732">Signal</keyword>
<name>A0A4U8Q2A6_9FIRM</name>
<dbReference type="Proteomes" id="UP000306509">
    <property type="component" value="Unassembled WGS sequence"/>
</dbReference>
<dbReference type="Pfam" id="PF08306">
    <property type="entry name" value="Glyco_hydro_98M"/>
    <property type="match status" value="1"/>
</dbReference>
<dbReference type="Gene3D" id="1.20.1270.90">
    <property type="entry name" value="AF1782-like"/>
    <property type="match status" value="1"/>
</dbReference>
<dbReference type="Gene3D" id="2.60.40.10">
    <property type="entry name" value="Immunoglobulins"/>
    <property type="match status" value="2"/>
</dbReference>
<evidence type="ECO:0000313" key="4">
    <source>
        <dbReference type="EMBL" id="TLC98448.1"/>
    </source>
</evidence>
<dbReference type="InterPro" id="IPR003961">
    <property type="entry name" value="FN3_dom"/>
</dbReference>
<evidence type="ECO:0000259" key="3">
    <source>
        <dbReference type="PROSITE" id="PS50853"/>
    </source>
</evidence>
<dbReference type="Gene3D" id="2.60.120.260">
    <property type="entry name" value="Galactose-binding domain-like"/>
    <property type="match status" value="1"/>
</dbReference>
<dbReference type="SUPFAM" id="SSF49373">
    <property type="entry name" value="Invasin/intimin cell-adhesion fragments"/>
    <property type="match status" value="1"/>
</dbReference>
<dbReference type="InterPro" id="IPR013191">
    <property type="entry name" value="GH98_central"/>
</dbReference>
<dbReference type="PROSITE" id="PS50853">
    <property type="entry name" value="FN3"/>
    <property type="match status" value="1"/>
</dbReference>
<dbReference type="InterPro" id="IPR013190">
    <property type="entry name" value="GH98_C"/>
</dbReference>
<keyword evidence="5" id="KW-1185">Reference proteome</keyword>
<dbReference type="InterPro" id="IPR008964">
    <property type="entry name" value="Invasin/intimin_cell_adhesion"/>
</dbReference>
<accession>A0A4U8Q2A6</accession>
<reference evidence="4 5" key="1">
    <citation type="journal article" date="2019" name="Anaerobe">
        <title>Detection of Robinsoniella peoriensis in multiple bone samples of a trauma patient.</title>
        <authorList>
            <person name="Schrottner P."/>
            <person name="Hartwich K."/>
            <person name="Bunk B."/>
            <person name="Schober I."/>
            <person name="Helbig S."/>
            <person name="Rudolph W.W."/>
            <person name="Gunzer F."/>
        </authorList>
    </citation>
    <scope>NUCLEOTIDE SEQUENCE [LARGE SCALE GENOMIC DNA]</scope>
    <source>
        <strain evidence="4 5">DSM 106044</strain>
    </source>
</reference>
<proteinExistence type="predicted"/>
<dbReference type="InterPro" id="IPR003343">
    <property type="entry name" value="Big_2"/>
</dbReference>
<dbReference type="InterPro" id="IPR036116">
    <property type="entry name" value="FN3_sf"/>
</dbReference>
<dbReference type="Gene3D" id="3.20.20.80">
    <property type="entry name" value="Glycosidases"/>
    <property type="match status" value="1"/>
</dbReference>
<comment type="caution">
    <text evidence="4">The sequence shown here is derived from an EMBL/GenBank/DDBJ whole genome shotgun (WGS) entry which is preliminary data.</text>
</comment>
<sequence precursor="true">MKWRGKKLTALLAATCLCLSTPLTAAAELREQSSVIEHVETEAENPVQTEDGSAQEGRTEAGSETETDQVLMDENQAKEASADWVEVDNKSDLVKYSGKWEVETGDSHIGGDARQSNAPGAWAEVTFTGTGIRWIGQKDTNYGEARLYLDGEEIDRVNAAGTAAMQEDLYTLVGIPFGEHTLRVEAVGPEIQYQNYIEVDAFEYTGDTSEVKADTLSVNPDTISLKVGKTTSLSVDVLMGTAHVYNQEVEVVSSNEEIVKVSDGLTVAGIGIGSAVLTVTSKNLEKEIPVDVMGKAALRMTIDNEHPLIIHHMAREMNPSEATPGPIQGGHDIVTFWNQLPENQKPYSAIVIHPGYYLNVDYPGHMEFLDEQTRLAEENHIPFFVMVGNSFTSNYLSNAKVAEYYQNFEYFMGTAYSELHSAGNRTRLSNEIADKIELAAQYGGYVWVADMNDEGDSVETIINNERFYNTAKENKENLILMSKTTSAWSTNVSYNSFESVTYGAWLSDMCDNYGSLIDSWMWFIEGYWKLYENPDGSIGSHGPEECRGAFAFPELLYPMRMIQESMSGATVYSFEHPFNSTGIRNQIGPVYNHAISKAVDYMLNEKIPDKEEMLAKTKIAYDSTDGSLNNFAGSMGWNVVGTLYGDGGKQGDEKTFITQTTGRYGILPSIIPRAIQDFKEKNGNILTLTKSDIRNLYNSPEKLKALFDGAYPQTYTGTGYAYKLDNTWYTYNSKWQQEMRQEVTLPNNDSNTDIHVEYDNYTYLLLKEEDNAYKVNLNNFLVDKDDIWEGYIATGPGETQHWDSDNNDLWPKYLLNNYMPDGARRDEQFRNTVITLTNQEEEPVIEVIDGMYDSGNNHNQYSTPKVTYDPATKEAKISIDSNGWVNFVVHKVIKADKQQLLSKLKEAKGINASLYTADTYKVLADAIQSAQTVADNEKADQQQVDASTAALVKAIAGLKKLPAQAELDARAAEPVINQINGIKTVTLNSEALIKEARNAYNRLTPAQKNLVKNYSVLTAAETCLEQLQFQSVRLTLKAVPYQSKNIKLSWKKAADADGYVIQVKNKGKWSTVKNIKGNATVSYVYKKTTPGSKYQFSVKAYKVIDHKTVYSQNRTITKKAVPAAPVAKSKVLRGSVTISWKKVSGVSGYVVMKKTGKTWRKAAELKAGKLSYKDKDVKKNKKYTYKVKAYKKSGKKNIAGSYSADISVKAK</sequence>
<dbReference type="EMBL" id="QGQD01000095">
    <property type="protein sequence ID" value="TLC98448.1"/>
    <property type="molecule type" value="Genomic_DNA"/>
</dbReference>
<gene>
    <name evidence="4" type="ORF">DSM106044_04730</name>
</gene>
<evidence type="ECO:0000256" key="1">
    <source>
        <dbReference type="SAM" id="MobiDB-lite"/>
    </source>
</evidence>
<dbReference type="RefSeq" id="WP_138003813.1">
    <property type="nucleotide sequence ID" value="NZ_QGQD01000095.1"/>
</dbReference>
<protein>
    <submittedName>
        <fullName evidence="4">Phage-related lysozyme (Muraminidase)</fullName>
    </submittedName>
</protein>
<dbReference type="SMART" id="SM00060">
    <property type="entry name" value="FN3"/>
    <property type="match status" value="2"/>
</dbReference>
<dbReference type="Gene3D" id="2.60.220.10">
    <property type="entry name" value="Polysaccharide lyase family 8-like, C-terminal"/>
    <property type="match status" value="1"/>
</dbReference>
<feature type="chain" id="PRO_5039124073" evidence="2">
    <location>
        <begin position="26"/>
        <end position="1211"/>
    </location>
</feature>
<dbReference type="Pfam" id="PF00041">
    <property type="entry name" value="fn3"/>
    <property type="match status" value="1"/>
</dbReference>
<feature type="domain" description="Fibronectin type-III" evidence="3">
    <location>
        <begin position="1121"/>
        <end position="1211"/>
    </location>
</feature>
<evidence type="ECO:0000313" key="5">
    <source>
        <dbReference type="Proteomes" id="UP000306509"/>
    </source>
</evidence>
<dbReference type="STRING" id="180332.GCA_000797495_01189"/>
<dbReference type="Pfam" id="PF08307">
    <property type="entry name" value="Glyco_hydro_98C"/>
    <property type="match status" value="1"/>
</dbReference>
<dbReference type="GO" id="GO:0003824">
    <property type="term" value="F:catalytic activity"/>
    <property type="evidence" value="ECO:0007669"/>
    <property type="project" value="UniProtKB-ARBA"/>
</dbReference>
<dbReference type="InterPro" id="IPR013783">
    <property type="entry name" value="Ig-like_fold"/>
</dbReference>
<organism evidence="4 5">
    <name type="scientific">Robinsoniella peoriensis</name>
    <dbReference type="NCBI Taxonomy" id="180332"/>
    <lineage>
        <taxon>Bacteria</taxon>
        <taxon>Bacillati</taxon>
        <taxon>Bacillota</taxon>
        <taxon>Clostridia</taxon>
        <taxon>Lachnospirales</taxon>
        <taxon>Lachnospiraceae</taxon>
        <taxon>Robinsoniella</taxon>
    </lineage>
</organism>
<dbReference type="Pfam" id="PF02368">
    <property type="entry name" value="Big_2"/>
    <property type="match status" value="1"/>
</dbReference>
<dbReference type="AlphaFoldDB" id="A0A4U8Q2A6"/>
<dbReference type="Gene3D" id="3.30.2330.20">
    <property type="entry name" value="family 98 glycoside hydrolase"/>
    <property type="match status" value="1"/>
</dbReference>
<dbReference type="Gene3D" id="2.60.40.1080">
    <property type="match status" value="1"/>
</dbReference>